<evidence type="ECO:0000313" key="5">
    <source>
        <dbReference type="Proteomes" id="UP000217895"/>
    </source>
</evidence>
<keyword evidence="1" id="KW-0677">Repeat</keyword>
<keyword evidence="5" id="KW-1185">Reference proteome</keyword>
<evidence type="ECO:0000313" key="4">
    <source>
        <dbReference type="EMBL" id="BAY55767.1"/>
    </source>
</evidence>
<sequence length="119" mass="13389">MNRLEQGCECCQQGEFLTAIAHFDQAIQADPTCATAWNYRGNALSGLKRYAEALRDYDQAVFLKPDYHAAWFNRGAMLTEMAAYGNAIASYDRAIQHKPDPVYLHARASIGIKQQLIFT</sequence>
<proteinExistence type="predicted"/>
<evidence type="ECO:0000256" key="1">
    <source>
        <dbReference type="ARBA" id="ARBA00022737"/>
    </source>
</evidence>
<reference evidence="4 5" key="1">
    <citation type="submission" date="2017-06" db="EMBL/GenBank/DDBJ databases">
        <title>Genome sequencing of cyanobaciteial culture collection at National Institute for Environmental Studies (NIES).</title>
        <authorList>
            <person name="Hirose Y."/>
            <person name="Shimura Y."/>
            <person name="Fujisawa T."/>
            <person name="Nakamura Y."/>
            <person name="Kawachi M."/>
        </authorList>
    </citation>
    <scope>NUCLEOTIDE SEQUENCE [LARGE SCALE GENOMIC DNA]</scope>
    <source>
        <strain evidence="4 5">NIES-2135</strain>
    </source>
</reference>
<feature type="repeat" description="TPR" evidence="3">
    <location>
        <begin position="68"/>
        <end position="101"/>
    </location>
</feature>
<organism evidence="4 5">
    <name type="scientific">Leptolyngbya boryana NIES-2135</name>
    <dbReference type="NCBI Taxonomy" id="1973484"/>
    <lineage>
        <taxon>Bacteria</taxon>
        <taxon>Bacillati</taxon>
        <taxon>Cyanobacteriota</taxon>
        <taxon>Cyanophyceae</taxon>
        <taxon>Leptolyngbyales</taxon>
        <taxon>Leptolyngbyaceae</taxon>
        <taxon>Leptolyngbya group</taxon>
        <taxon>Leptolyngbya</taxon>
    </lineage>
</organism>
<name>A0A1Z4JGX1_LEPBY</name>
<dbReference type="InterPro" id="IPR050498">
    <property type="entry name" value="Ycf3"/>
</dbReference>
<evidence type="ECO:0000256" key="2">
    <source>
        <dbReference type="ARBA" id="ARBA00022803"/>
    </source>
</evidence>
<accession>A0A1Z4JGX1</accession>
<dbReference type="Pfam" id="PF13181">
    <property type="entry name" value="TPR_8"/>
    <property type="match status" value="1"/>
</dbReference>
<dbReference type="PROSITE" id="PS50005">
    <property type="entry name" value="TPR"/>
    <property type="match status" value="2"/>
</dbReference>
<dbReference type="InterPro" id="IPR011990">
    <property type="entry name" value="TPR-like_helical_dom_sf"/>
</dbReference>
<dbReference type="AlphaFoldDB" id="A0A1Z4JGX1"/>
<gene>
    <name evidence="4" type="ORF">NIES2135_25910</name>
</gene>
<dbReference type="PANTHER" id="PTHR44858:SF1">
    <property type="entry name" value="UDP-N-ACETYLGLUCOSAMINE--PEPTIDE N-ACETYLGLUCOSAMINYLTRANSFERASE SPINDLY-RELATED"/>
    <property type="match status" value="1"/>
</dbReference>
<keyword evidence="2 3" id="KW-0802">TPR repeat</keyword>
<dbReference type="Proteomes" id="UP000217895">
    <property type="component" value="Chromosome"/>
</dbReference>
<evidence type="ECO:0000256" key="3">
    <source>
        <dbReference type="PROSITE-ProRule" id="PRU00339"/>
    </source>
</evidence>
<dbReference type="Gene3D" id="1.25.40.10">
    <property type="entry name" value="Tetratricopeptide repeat domain"/>
    <property type="match status" value="1"/>
</dbReference>
<dbReference type="SMART" id="SM00028">
    <property type="entry name" value="TPR"/>
    <property type="match status" value="3"/>
</dbReference>
<dbReference type="SUPFAM" id="SSF48452">
    <property type="entry name" value="TPR-like"/>
    <property type="match status" value="1"/>
</dbReference>
<feature type="repeat" description="TPR" evidence="3">
    <location>
        <begin position="34"/>
        <end position="67"/>
    </location>
</feature>
<dbReference type="PANTHER" id="PTHR44858">
    <property type="entry name" value="TETRATRICOPEPTIDE REPEAT PROTEIN 6"/>
    <property type="match status" value="1"/>
</dbReference>
<dbReference type="Pfam" id="PF13432">
    <property type="entry name" value="TPR_16"/>
    <property type="match status" value="1"/>
</dbReference>
<protein>
    <submittedName>
        <fullName evidence="4">TPR repeat-containing protein</fullName>
    </submittedName>
</protein>
<dbReference type="InterPro" id="IPR019734">
    <property type="entry name" value="TPR_rpt"/>
</dbReference>
<dbReference type="EMBL" id="AP018203">
    <property type="protein sequence ID" value="BAY55767.1"/>
    <property type="molecule type" value="Genomic_DNA"/>
</dbReference>